<dbReference type="InterPro" id="IPR048578">
    <property type="entry name" value="Rv3651-like_C"/>
</dbReference>
<evidence type="ECO:0000259" key="1">
    <source>
        <dbReference type="Pfam" id="PF18007"/>
    </source>
</evidence>
<dbReference type="RefSeq" id="WP_068742834.1">
    <property type="nucleotide sequence ID" value="NZ_FNSA01000003.1"/>
</dbReference>
<dbReference type="Pfam" id="PF18007">
    <property type="entry name" value="Rv3651-like_N"/>
    <property type="match status" value="1"/>
</dbReference>
<feature type="domain" description="Rv3651-like N-terminal" evidence="1">
    <location>
        <begin position="6"/>
        <end position="99"/>
    </location>
</feature>
<evidence type="ECO:0000259" key="2">
    <source>
        <dbReference type="Pfam" id="PF21043"/>
    </source>
</evidence>
<dbReference type="Proteomes" id="UP000182241">
    <property type="component" value="Unassembled WGS sequence"/>
</dbReference>
<keyword evidence="4" id="KW-1185">Reference proteome</keyword>
<evidence type="ECO:0000313" key="3">
    <source>
        <dbReference type="EMBL" id="SEC76970.1"/>
    </source>
</evidence>
<gene>
    <name evidence="3" type="ORF">SAMN04489793_3167</name>
</gene>
<dbReference type="EMBL" id="FNSA01000003">
    <property type="protein sequence ID" value="SEC76970.1"/>
    <property type="molecule type" value="Genomic_DNA"/>
</dbReference>
<sequence length="332" mass="36900">MAKTHEWLLIETLDERTEPTVIAQGSRVRKMVPLHVIFDRNPKRLVQVSEAVRQVAATGTTVVEPAGDLVFVAEPAALHNGRVHGVWVRFGPPGEAAPPRNRTWGFVWNLTRGIANKSKGLLPDDSEETTWSIAEAYAVLANRPDAVETMAKVINADPGTTHQATWNQRREEGPEHAVNFAVRILEERNADGKMDRILRGISNDLGPAKPDEPSTRRPILLAELIAAAEAAEGEYRAVVDPRTLRLIDWYGDPMPELAWRYEPGDPELVHPDDRARALEMMTLLGKQSRIEMDVRLRLESGDYGVFHAVGKLMVLDNRTNAALVALTRPSDS</sequence>
<organism evidence="3 4">
    <name type="scientific">Tsukamurella tyrosinosolvens</name>
    <dbReference type="NCBI Taxonomy" id="57704"/>
    <lineage>
        <taxon>Bacteria</taxon>
        <taxon>Bacillati</taxon>
        <taxon>Actinomycetota</taxon>
        <taxon>Actinomycetes</taxon>
        <taxon>Mycobacteriales</taxon>
        <taxon>Tsukamurellaceae</taxon>
        <taxon>Tsukamurella</taxon>
    </lineage>
</organism>
<protein>
    <submittedName>
        <fullName evidence="3">Uncharacterized protein</fullName>
    </submittedName>
</protein>
<dbReference type="Pfam" id="PF21043">
    <property type="entry name" value="Rv3651-like_C"/>
    <property type="match status" value="1"/>
</dbReference>
<proteinExistence type="predicted"/>
<name>A0A1H4V7X1_TSUTY</name>
<accession>A0A1H4V7X1</accession>
<dbReference type="AlphaFoldDB" id="A0A1H4V7X1"/>
<evidence type="ECO:0000313" key="4">
    <source>
        <dbReference type="Proteomes" id="UP000182241"/>
    </source>
</evidence>
<dbReference type="Gene3D" id="3.30.450.20">
    <property type="entry name" value="PAS domain"/>
    <property type="match status" value="1"/>
</dbReference>
<dbReference type="InterPro" id="IPR041458">
    <property type="entry name" value="Rv3651-like_N"/>
</dbReference>
<reference evidence="4" key="1">
    <citation type="submission" date="2016-10" db="EMBL/GenBank/DDBJ databases">
        <authorList>
            <person name="Varghese N."/>
            <person name="Submissions S."/>
        </authorList>
    </citation>
    <scope>NUCLEOTIDE SEQUENCE [LARGE SCALE GENOMIC DNA]</scope>
    <source>
        <strain evidence="4">DSM 44234</strain>
    </source>
</reference>
<feature type="domain" description="Rv3651-like C-terminal" evidence="2">
    <location>
        <begin position="221"/>
        <end position="331"/>
    </location>
</feature>